<dbReference type="EMBL" id="MZMV01000083">
    <property type="protein sequence ID" value="OWU99114.1"/>
    <property type="molecule type" value="Genomic_DNA"/>
</dbReference>
<evidence type="ECO:0000313" key="3">
    <source>
        <dbReference type="EMBL" id="OWU99114.1"/>
    </source>
</evidence>
<dbReference type="OrthoDB" id="229416at2"/>
<feature type="domain" description="Aldehyde dehydrogenase" evidence="2">
    <location>
        <begin position="81"/>
        <end position="381"/>
    </location>
</feature>
<sequence length="457" mass="47910">MAGIVVEPIVCGRPVRSLDRAPLVDVRGDLLGEVGTAPRLMAVGAVTRARRSADGTPVGHDLLLRAADLFATADLDGETPQEYERRVALAAGLPRVTVRNAVADIVRSLTHLPATTRAELPGTRLGDGYDTAWVPAGRLFTAVMASNHPAPNDSWLHALALGYSVLVRPGTREPFTARRLTLALLAAGLAEHRISYLPCERAVGEYLLEAADRGIVYGGSDAVRRWADSATVTTRGPGRSRVLLDRPLTDEVLDHLTVSAAHDGGTRCNNISLVLTTGDPRQVAAALAARFDALASPEVSAPDATLPVVDAARAEGLRRQLAGLTGGGAVVHTAAGADPLVRLPDGSHRPLPTVLSTDDPRHPAVGVELPFPFVVVAPWRRTDGTAALGDALVLNLLTDDADLRAAVVADPSVRKVTCGLTLPWDGAPGIPHEGNLSLFLLKSKGVVTTGARDHALA</sequence>
<accession>A0A246RDL7</accession>
<dbReference type="AlphaFoldDB" id="A0A246RDL7"/>
<dbReference type="Pfam" id="PF00171">
    <property type="entry name" value="Aldedh"/>
    <property type="match status" value="1"/>
</dbReference>
<dbReference type="GO" id="GO:0016620">
    <property type="term" value="F:oxidoreductase activity, acting on the aldehyde or oxo group of donors, NAD or NADP as acceptor"/>
    <property type="evidence" value="ECO:0007669"/>
    <property type="project" value="InterPro"/>
</dbReference>
<evidence type="ECO:0000259" key="2">
    <source>
        <dbReference type="Pfam" id="PF00171"/>
    </source>
</evidence>
<evidence type="ECO:0000256" key="1">
    <source>
        <dbReference type="ARBA" id="ARBA00023002"/>
    </source>
</evidence>
<name>A0A246RDL7_9ACTN</name>
<comment type="caution">
    <text evidence="3">The sequence shown here is derived from an EMBL/GenBank/DDBJ whole genome shotgun (WGS) entry which is preliminary data.</text>
</comment>
<protein>
    <submittedName>
        <fullName evidence="3">Arylcarboxylate reductase</fullName>
    </submittedName>
</protein>
<keyword evidence="4" id="KW-1185">Reference proteome</keyword>
<evidence type="ECO:0000313" key="4">
    <source>
        <dbReference type="Proteomes" id="UP000197174"/>
    </source>
</evidence>
<dbReference type="Proteomes" id="UP000197174">
    <property type="component" value="Unassembled WGS sequence"/>
</dbReference>
<organism evidence="3 4">
    <name type="scientific">Micromonospora wenchangensis</name>
    <dbReference type="NCBI Taxonomy" id="1185415"/>
    <lineage>
        <taxon>Bacteria</taxon>
        <taxon>Bacillati</taxon>
        <taxon>Actinomycetota</taxon>
        <taxon>Actinomycetes</taxon>
        <taxon>Micromonosporales</taxon>
        <taxon>Micromonosporaceae</taxon>
        <taxon>Micromonospora</taxon>
    </lineage>
</organism>
<dbReference type="Gene3D" id="3.40.605.10">
    <property type="entry name" value="Aldehyde Dehydrogenase, Chain A, domain 1"/>
    <property type="match status" value="1"/>
</dbReference>
<dbReference type="SUPFAM" id="SSF53720">
    <property type="entry name" value="ALDH-like"/>
    <property type="match status" value="1"/>
</dbReference>
<gene>
    <name evidence="3" type="ORF">B5D80_29900</name>
</gene>
<dbReference type="InterPro" id="IPR016162">
    <property type="entry name" value="Ald_DH_N"/>
</dbReference>
<dbReference type="InterPro" id="IPR016163">
    <property type="entry name" value="Ald_DH_C"/>
</dbReference>
<proteinExistence type="predicted"/>
<dbReference type="InterPro" id="IPR016161">
    <property type="entry name" value="Ald_DH/histidinol_DH"/>
</dbReference>
<keyword evidence="1" id="KW-0560">Oxidoreductase</keyword>
<reference evidence="3 4" key="1">
    <citation type="submission" date="2017-03" db="EMBL/GenBank/DDBJ databases">
        <title>Whole genome sequence of Micromonospora wenchangensis, isolated from mangrove soil.</title>
        <authorList>
            <person name="Yang H."/>
        </authorList>
    </citation>
    <scope>NUCLEOTIDE SEQUENCE [LARGE SCALE GENOMIC DNA]</scope>
    <source>
        <strain evidence="3 4">CCTCC AA 2012002</strain>
    </source>
</reference>
<dbReference type="Gene3D" id="3.40.309.10">
    <property type="entry name" value="Aldehyde Dehydrogenase, Chain A, domain 2"/>
    <property type="match status" value="1"/>
</dbReference>
<dbReference type="RefSeq" id="WP_088647268.1">
    <property type="nucleotide sequence ID" value="NZ_MZMV01000083.1"/>
</dbReference>
<dbReference type="InterPro" id="IPR015590">
    <property type="entry name" value="Aldehyde_DH_dom"/>
</dbReference>